<feature type="region of interest" description="Disordered" evidence="1">
    <location>
        <begin position="339"/>
        <end position="379"/>
    </location>
</feature>
<evidence type="ECO:0000256" key="1">
    <source>
        <dbReference type="SAM" id="MobiDB-lite"/>
    </source>
</evidence>
<protein>
    <recommendedName>
        <fullName evidence="2">Retrotransposon gag domain-containing protein</fullName>
    </recommendedName>
</protein>
<organism evidence="3 4">
    <name type="scientific">Ensete ventricosum</name>
    <name type="common">Abyssinian banana</name>
    <name type="synonym">Musa ensete</name>
    <dbReference type="NCBI Taxonomy" id="4639"/>
    <lineage>
        <taxon>Eukaryota</taxon>
        <taxon>Viridiplantae</taxon>
        <taxon>Streptophyta</taxon>
        <taxon>Embryophyta</taxon>
        <taxon>Tracheophyta</taxon>
        <taxon>Spermatophyta</taxon>
        <taxon>Magnoliopsida</taxon>
        <taxon>Liliopsida</taxon>
        <taxon>Zingiberales</taxon>
        <taxon>Musaceae</taxon>
        <taxon>Ensete</taxon>
    </lineage>
</organism>
<dbReference type="InterPro" id="IPR005162">
    <property type="entry name" value="Retrotrans_gag_dom"/>
</dbReference>
<gene>
    <name evidence="3" type="ORF">B296_00017163</name>
</gene>
<sequence length="430" mass="48415">MAEKPHNILALEGGPDVARAFNTCQPRGRCPSRDAANFGGSPATPAFTPFGDAKLPSHTLGRYWRLFNDPRLTPPPPNPGTPVVTPEAFQGLTNQVQAIARLTPTPNASVCSLPDPDTVSSDSTDSLRAQLRLVNQRIDDVRKTLRTKDEHGESTLCGSPFIQEIQDAANPQHFRLPMLEAYDGSSDPMKHVVVFHAQMTLYGTSDAITCWAFPTTLRGITRGWYDRLSPSSIHSFDQLAREFEANFLSSARPKPTTASLLEMRQKEDEHLGQYLAHFTEEIRAIPNTHLSLVIQAFMIGIRPSRLFWSHVERPPTTVPEMLQRANQYIAAEILVAEKHEDQKCPRAEPSRGPPPGLPRKRTEKAEQTVPQPPNIPLNSTRTEIFLQIREKGLLKTPNPMKSQAEDRDRRRHYRFHRDYGHDTKCYDLKN</sequence>
<comment type="caution">
    <text evidence="3">The sequence shown here is derived from an EMBL/GenBank/DDBJ whole genome shotgun (WGS) entry which is preliminary data.</text>
</comment>
<name>A0A426ZBN0_ENSVE</name>
<evidence type="ECO:0000313" key="3">
    <source>
        <dbReference type="EMBL" id="RRT61374.1"/>
    </source>
</evidence>
<feature type="domain" description="Retrotransposon gag" evidence="2">
    <location>
        <begin position="213"/>
        <end position="302"/>
    </location>
</feature>
<dbReference type="Pfam" id="PF03732">
    <property type="entry name" value="Retrotrans_gag"/>
    <property type="match status" value="1"/>
</dbReference>
<dbReference type="Proteomes" id="UP000287651">
    <property type="component" value="Unassembled WGS sequence"/>
</dbReference>
<feature type="compositionally biased region" description="Basic and acidic residues" evidence="1">
    <location>
        <begin position="339"/>
        <end position="349"/>
    </location>
</feature>
<accession>A0A426ZBN0</accession>
<dbReference type="PANTHER" id="PTHR33223">
    <property type="entry name" value="CCHC-TYPE DOMAIN-CONTAINING PROTEIN"/>
    <property type="match status" value="1"/>
</dbReference>
<dbReference type="AlphaFoldDB" id="A0A426ZBN0"/>
<proteinExistence type="predicted"/>
<evidence type="ECO:0000313" key="4">
    <source>
        <dbReference type="Proteomes" id="UP000287651"/>
    </source>
</evidence>
<dbReference type="EMBL" id="AMZH03007409">
    <property type="protein sequence ID" value="RRT61374.1"/>
    <property type="molecule type" value="Genomic_DNA"/>
</dbReference>
<dbReference type="PANTHER" id="PTHR33223:SF10">
    <property type="entry name" value="AMINOTRANSFERASE-LIKE PLANT MOBILE DOMAIN-CONTAINING PROTEIN"/>
    <property type="match status" value="1"/>
</dbReference>
<evidence type="ECO:0000259" key="2">
    <source>
        <dbReference type="Pfam" id="PF03732"/>
    </source>
</evidence>
<reference evidence="3 4" key="1">
    <citation type="journal article" date="2014" name="Agronomy (Basel)">
        <title>A Draft Genome Sequence for Ensete ventricosum, the Drought-Tolerant Tree Against Hunger.</title>
        <authorList>
            <person name="Harrison J."/>
            <person name="Moore K.A."/>
            <person name="Paszkiewicz K."/>
            <person name="Jones T."/>
            <person name="Grant M."/>
            <person name="Ambacheew D."/>
            <person name="Muzemil S."/>
            <person name="Studholme D.J."/>
        </authorList>
    </citation>
    <scope>NUCLEOTIDE SEQUENCE [LARGE SCALE GENOMIC DNA]</scope>
</reference>